<dbReference type="PROSITE" id="PS50043">
    <property type="entry name" value="HTH_LUXR_2"/>
    <property type="match status" value="1"/>
</dbReference>
<dbReference type="PRINTS" id="PR00038">
    <property type="entry name" value="HTHLUXR"/>
</dbReference>
<evidence type="ECO:0000259" key="5">
    <source>
        <dbReference type="PROSITE" id="PS50043"/>
    </source>
</evidence>
<keyword evidence="3" id="KW-0804">Transcription</keyword>
<feature type="modified residue" description="4-aspartylphosphate" evidence="4">
    <location>
        <position position="52"/>
    </location>
</feature>
<dbReference type="InterPro" id="IPR001789">
    <property type="entry name" value="Sig_transdc_resp-reg_receiver"/>
</dbReference>
<dbReference type="GO" id="GO:0006355">
    <property type="term" value="P:regulation of DNA-templated transcription"/>
    <property type="evidence" value="ECO:0007669"/>
    <property type="project" value="InterPro"/>
</dbReference>
<keyword evidence="1" id="KW-0805">Transcription regulation</keyword>
<evidence type="ECO:0000259" key="6">
    <source>
        <dbReference type="PROSITE" id="PS50110"/>
    </source>
</evidence>
<dbReference type="GO" id="GO:0005829">
    <property type="term" value="C:cytosol"/>
    <property type="evidence" value="ECO:0007669"/>
    <property type="project" value="TreeGrafter"/>
</dbReference>
<evidence type="ECO:0000256" key="2">
    <source>
        <dbReference type="ARBA" id="ARBA00023125"/>
    </source>
</evidence>
<dbReference type="EMBL" id="KM198929">
    <property type="protein sequence ID" value="AIU44632.1"/>
    <property type="molecule type" value="Genomic_DNA"/>
</dbReference>
<dbReference type="PANTHER" id="PTHR48111:SF67">
    <property type="entry name" value="TRANSCRIPTIONAL REGULATORY PROTEIN TCTD"/>
    <property type="match status" value="1"/>
</dbReference>
<dbReference type="PROSITE" id="PS50110">
    <property type="entry name" value="RESPONSE_REGULATORY"/>
    <property type="match status" value="1"/>
</dbReference>
<sequence>MINILIIDEDISIRYSLKLYLKEIGFHIEESNSIDKAWQILKHKKIDLIICDVLIRQEFNNGLNFLYQLRLNTKYCTLPVILLTARGLTQDRILGYKNGCDSYLLKPFNIEELVVIIEGLLNRYTLIRLKSEKKQEINSFLVQNSNNFLKLNFTPREQSVLNLVVEGLMNKQIAAKLNISVRIVEKYVSRLFVKTKTRGRTELVKYALENNLIN</sequence>
<dbReference type="PANTHER" id="PTHR48111">
    <property type="entry name" value="REGULATOR OF RPOS"/>
    <property type="match status" value="1"/>
</dbReference>
<name>A0A097PBJ1_CYAPA</name>
<gene>
    <name evidence="7" type="primary">ycf29</name>
</gene>
<dbReference type="SMART" id="SM00448">
    <property type="entry name" value="REC"/>
    <property type="match status" value="1"/>
</dbReference>
<dbReference type="Gene3D" id="1.10.10.10">
    <property type="entry name" value="Winged helix-like DNA-binding domain superfamily/Winged helix DNA-binding domain"/>
    <property type="match status" value="1"/>
</dbReference>
<feature type="domain" description="HTH luxR-type" evidence="5">
    <location>
        <begin position="146"/>
        <end position="211"/>
    </location>
</feature>
<evidence type="ECO:0000256" key="1">
    <source>
        <dbReference type="ARBA" id="ARBA00023015"/>
    </source>
</evidence>
<dbReference type="GO" id="GO:0032993">
    <property type="term" value="C:protein-DNA complex"/>
    <property type="evidence" value="ECO:0007669"/>
    <property type="project" value="TreeGrafter"/>
</dbReference>
<reference evidence="7" key="2">
    <citation type="submission" date="2014-07" db="EMBL/GenBank/DDBJ databases">
        <authorList>
            <person name="David S.R."/>
            <person name="Jackson C.J."/>
            <person name="Adrian R.-P."/>
        </authorList>
    </citation>
    <scope>NUCLEOTIDE SEQUENCE</scope>
    <source>
        <strain evidence="7">NIES-763</strain>
    </source>
</reference>
<dbReference type="InterPro" id="IPR011006">
    <property type="entry name" value="CheY-like_superfamily"/>
</dbReference>
<dbReference type="Gene3D" id="3.40.50.2300">
    <property type="match status" value="1"/>
</dbReference>
<reference evidence="7" key="1">
    <citation type="journal article" date="2014" name="Mol. Phylogenet. Evol.">
        <title>Nucleotide substitution analyses of the glaucophyte Cyanophora suggest an ancestrally lower mutation rate in plastid vs mitochondrial DNA for the Archaeplastida.</title>
        <authorList>
            <person name="Smith D.R."/>
            <person name="Jackson C.J."/>
            <person name="Reyes-Prieto A."/>
        </authorList>
    </citation>
    <scope>NUCLEOTIDE SEQUENCE</scope>
    <source>
        <strain evidence="7">NIES-763</strain>
    </source>
</reference>
<dbReference type="AlphaFoldDB" id="A0A097PBJ1"/>
<proteinExistence type="predicted"/>
<dbReference type="Pfam" id="PF00196">
    <property type="entry name" value="GerE"/>
    <property type="match status" value="1"/>
</dbReference>
<dbReference type="GO" id="GO:0000156">
    <property type="term" value="F:phosphorelay response regulator activity"/>
    <property type="evidence" value="ECO:0007669"/>
    <property type="project" value="TreeGrafter"/>
</dbReference>
<dbReference type="SMART" id="SM00421">
    <property type="entry name" value="HTH_LUXR"/>
    <property type="match status" value="1"/>
</dbReference>
<dbReference type="GO" id="GO:0000976">
    <property type="term" value="F:transcription cis-regulatory region binding"/>
    <property type="evidence" value="ECO:0007669"/>
    <property type="project" value="TreeGrafter"/>
</dbReference>
<keyword evidence="2" id="KW-0238">DNA-binding</keyword>
<keyword evidence="4" id="KW-0597">Phosphoprotein</keyword>
<dbReference type="SUPFAM" id="SSF52172">
    <property type="entry name" value="CheY-like"/>
    <property type="match status" value="1"/>
</dbReference>
<dbReference type="CDD" id="cd06170">
    <property type="entry name" value="LuxR_C_like"/>
    <property type="match status" value="1"/>
</dbReference>
<evidence type="ECO:0000256" key="3">
    <source>
        <dbReference type="ARBA" id="ARBA00023163"/>
    </source>
</evidence>
<dbReference type="InterPro" id="IPR036388">
    <property type="entry name" value="WH-like_DNA-bd_sf"/>
</dbReference>
<keyword evidence="7" id="KW-0934">Plastid</keyword>
<geneLocation type="plastid" evidence="7"/>
<feature type="domain" description="Response regulatory" evidence="6">
    <location>
        <begin position="3"/>
        <end position="121"/>
    </location>
</feature>
<accession>A0A097PBJ1</accession>
<evidence type="ECO:0000256" key="4">
    <source>
        <dbReference type="PROSITE-ProRule" id="PRU00169"/>
    </source>
</evidence>
<dbReference type="InterPro" id="IPR039420">
    <property type="entry name" value="WalR-like"/>
</dbReference>
<dbReference type="InterPro" id="IPR000792">
    <property type="entry name" value="Tscrpt_reg_LuxR_C"/>
</dbReference>
<organism evidence="7">
    <name type="scientific">Cyanophora paradoxa</name>
    <dbReference type="NCBI Taxonomy" id="2762"/>
    <lineage>
        <taxon>Eukaryota</taxon>
        <taxon>Glaucocystophyceae</taxon>
        <taxon>Cyanophorales</taxon>
        <taxon>Cyanophoraceae</taxon>
        <taxon>Cyanophora</taxon>
    </lineage>
</organism>
<protein>
    <submittedName>
        <fullName evidence="7">Putative OmpR transcriptional regulator</fullName>
    </submittedName>
</protein>
<dbReference type="Pfam" id="PF00072">
    <property type="entry name" value="Response_reg"/>
    <property type="match status" value="1"/>
</dbReference>
<evidence type="ECO:0000313" key="7">
    <source>
        <dbReference type="EMBL" id="AIU44632.1"/>
    </source>
</evidence>